<feature type="region of interest" description="Disordered" evidence="14">
    <location>
        <begin position="929"/>
        <end position="1026"/>
    </location>
</feature>
<feature type="region of interest" description="Disordered" evidence="14">
    <location>
        <begin position="648"/>
        <end position="900"/>
    </location>
</feature>
<evidence type="ECO:0000256" key="2">
    <source>
        <dbReference type="ARBA" id="ARBA00004496"/>
    </source>
</evidence>
<name>A0A0H2SU46_9AGAM</name>
<evidence type="ECO:0000256" key="11">
    <source>
        <dbReference type="ARBA" id="ARBA00050886"/>
    </source>
</evidence>
<dbReference type="GO" id="GO:0046872">
    <property type="term" value="F:metal ion binding"/>
    <property type="evidence" value="ECO:0007669"/>
    <property type="project" value="UniProtKB-KW"/>
</dbReference>
<dbReference type="EC" id="2.4.1.186" evidence="10"/>
<feature type="compositionally biased region" description="Pro residues" evidence="14">
    <location>
        <begin position="737"/>
        <end position="748"/>
    </location>
</feature>
<evidence type="ECO:0000256" key="5">
    <source>
        <dbReference type="ARBA" id="ARBA00022723"/>
    </source>
</evidence>
<proteinExistence type="inferred from homology"/>
<feature type="compositionally biased region" description="Acidic residues" evidence="14">
    <location>
        <begin position="773"/>
        <end position="784"/>
    </location>
</feature>
<dbReference type="STRING" id="27342.A0A0H2SU46"/>
<accession>A0A0H2SU46</accession>
<dbReference type="PANTHER" id="PTHR11183">
    <property type="entry name" value="GLYCOGENIN SUBFAMILY MEMBER"/>
    <property type="match status" value="1"/>
</dbReference>
<dbReference type="InterPro" id="IPR050587">
    <property type="entry name" value="GNT1/Glycosyltrans_8"/>
</dbReference>
<keyword evidence="3" id="KW-0963">Cytoplasm</keyword>
<dbReference type="Pfam" id="PF01501">
    <property type="entry name" value="Glyco_transf_8"/>
    <property type="match status" value="1"/>
</dbReference>
<evidence type="ECO:0000256" key="7">
    <source>
        <dbReference type="ARBA" id="ARBA00023180"/>
    </source>
</evidence>
<gene>
    <name evidence="15" type="ORF">SCHPADRAFT_934475</name>
</gene>
<feature type="region of interest" description="Disordered" evidence="14">
    <location>
        <begin position="1064"/>
        <end position="1085"/>
    </location>
</feature>
<keyword evidence="4" id="KW-0808">Transferase</keyword>
<feature type="compositionally biased region" description="Low complexity" evidence="14">
    <location>
        <begin position="882"/>
        <end position="900"/>
    </location>
</feature>
<feature type="compositionally biased region" description="Pro residues" evidence="14">
    <location>
        <begin position="539"/>
        <end position="549"/>
    </location>
</feature>
<evidence type="ECO:0000256" key="13">
    <source>
        <dbReference type="ARBA" id="ARBA00057883"/>
    </source>
</evidence>
<evidence type="ECO:0000256" key="8">
    <source>
        <dbReference type="ARBA" id="ARBA00023211"/>
    </source>
</evidence>
<keyword evidence="7" id="KW-0325">Glycoprotein</keyword>
<feature type="compositionally biased region" description="Polar residues" evidence="14">
    <location>
        <begin position="929"/>
        <end position="942"/>
    </location>
</feature>
<feature type="region of interest" description="Disordered" evidence="14">
    <location>
        <begin position="229"/>
        <end position="255"/>
    </location>
</feature>
<dbReference type="GO" id="GO:0005737">
    <property type="term" value="C:cytoplasm"/>
    <property type="evidence" value="ECO:0007669"/>
    <property type="project" value="UniProtKB-SubCell"/>
</dbReference>
<dbReference type="InParanoid" id="A0A0H2SU46"/>
<dbReference type="SUPFAM" id="SSF53448">
    <property type="entry name" value="Nucleotide-diphospho-sugar transferases"/>
    <property type="match status" value="1"/>
</dbReference>
<feature type="compositionally biased region" description="Pro residues" evidence="14">
    <location>
        <begin position="557"/>
        <end position="567"/>
    </location>
</feature>
<feature type="compositionally biased region" description="Polar residues" evidence="14">
    <location>
        <begin position="983"/>
        <end position="992"/>
    </location>
</feature>
<feature type="compositionally biased region" description="Polar residues" evidence="14">
    <location>
        <begin position="1071"/>
        <end position="1085"/>
    </location>
</feature>
<feature type="compositionally biased region" description="Polar residues" evidence="14">
    <location>
        <begin position="235"/>
        <end position="249"/>
    </location>
</feature>
<dbReference type="AlphaFoldDB" id="A0A0H2SU46"/>
<evidence type="ECO:0000256" key="12">
    <source>
        <dbReference type="ARBA" id="ARBA00052293"/>
    </source>
</evidence>
<evidence type="ECO:0000256" key="10">
    <source>
        <dbReference type="ARBA" id="ARBA00038934"/>
    </source>
</evidence>
<feature type="compositionally biased region" description="Pro residues" evidence="14">
    <location>
        <begin position="687"/>
        <end position="710"/>
    </location>
</feature>
<dbReference type="OrthoDB" id="2014201at2759"/>
<feature type="compositionally biased region" description="Pro residues" evidence="14">
    <location>
        <begin position="415"/>
        <end position="437"/>
    </location>
</feature>
<dbReference type="CDD" id="cd02537">
    <property type="entry name" value="GT8_Glycogenin"/>
    <property type="match status" value="1"/>
</dbReference>
<reference evidence="15 16" key="1">
    <citation type="submission" date="2015-04" db="EMBL/GenBank/DDBJ databases">
        <title>Complete genome sequence of Schizopora paradoxa KUC8140, a cosmopolitan wood degrader in East Asia.</title>
        <authorList>
            <consortium name="DOE Joint Genome Institute"/>
            <person name="Min B."/>
            <person name="Park H."/>
            <person name="Jang Y."/>
            <person name="Kim J.-J."/>
            <person name="Kim K.H."/>
            <person name="Pangilinan J."/>
            <person name="Lipzen A."/>
            <person name="Riley R."/>
            <person name="Grigoriev I.V."/>
            <person name="Spatafora J.W."/>
            <person name="Choi I.-G."/>
        </authorList>
    </citation>
    <scope>NUCLEOTIDE SEQUENCE [LARGE SCALE GENOMIC DNA]</scope>
    <source>
        <strain evidence="15 16">KUC8140</strain>
    </source>
</reference>
<feature type="compositionally biased region" description="Basic and acidic residues" evidence="14">
    <location>
        <begin position="665"/>
        <end position="677"/>
    </location>
</feature>
<feature type="compositionally biased region" description="Basic and acidic residues" evidence="14">
    <location>
        <begin position="785"/>
        <end position="806"/>
    </location>
</feature>
<comment type="catalytic activity">
    <reaction evidence="12">
        <text>L-tyrosyl-[glycogenin] + UDP-alpha-D-glucose = alpha-D-glucosyl-L-tyrosyl-[glycogenin] + UDP + H(+)</text>
        <dbReference type="Rhea" id="RHEA:23360"/>
        <dbReference type="Rhea" id="RHEA-COMP:14604"/>
        <dbReference type="Rhea" id="RHEA-COMP:14605"/>
        <dbReference type="ChEBI" id="CHEBI:15378"/>
        <dbReference type="ChEBI" id="CHEBI:46858"/>
        <dbReference type="ChEBI" id="CHEBI:58223"/>
        <dbReference type="ChEBI" id="CHEBI:58885"/>
        <dbReference type="ChEBI" id="CHEBI:140573"/>
        <dbReference type="EC" id="2.4.1.186"/>
    </reaction>
</comment>
<dbReference type="EMBL" id="KQ085882">
    <property type="protein sequence ID" value="KLO20651.1"/>
    <property type="molecule type" value="Genomic_DNA"/>
</dbReference>
<keyword evidence="5" id="KW-0479">Metal-binding</keyword>
<evidence type="ECO:0000313" key="15">
    <source>
        <dbReference type="EMBL" id="KLO20651.1"/>
    </source>
</evidence>
<dbReference type="Proteomes" id="UP000053477">
    <property type="component" value="Unassembled WGS sequence"/>
</dbReference>
<feature type="compositionally biased region" description="Low complexity" evidence="14">
    <location>
        <begin position="445"/>
        <end position="457"/>
    </location>
</feature>
<keyword evidence="8" id="KW-0464">Manganese</keyword>
<evidence type="ECO:0000256" key="4">
    <source>
        <dbReference type="ARBA" id="ARBA00022679"/>
    </source>
</evidence>
<keyword evidence="6" id="KW-0320">Glycogen biosynthesis</keyword>
<dbReference type="Gene3D" id="3.90.550.10">
    <property type="entry name" value="Spore Coat Polysaccharide Biosynthesis Protein SpsA, Chain A"/>
    <property type="match status" value="1"/>
</dbReference>
<feature type="compositionally biased region" description="Low complexity" evidence="14">
    <location>
        <begin position="479"/>
        <end position="490"/>
    </location>
</feature>
<dbReference type="GO" id="GO:0008466">
    <property type="term" value="F:glycogenin glucosyltransferase activity"/>
    <property type="evidence" value="ECO:0007669"/>
    <property type="project" value="UniProtKB-EC"/>
</dbReference>
<sequence>MAHRYAFATLITSDHYLPGALALAAALKDVHPFPPVEPEVQYQTVCIVTPETVDVNTIKHLRRTYDVVIGVEVIEQLNDAGLRLLGRLDLFAVLTKLHVFRLTQYEKIIFLDADVLPVRPLSHLFTLPHEFSAVPDIGWPDIFNSGVMVLTPGEEKFKDIIDLVKTKGSWDGGDQGVLNEWRGGDWNHLSFTYNTTPTGSYIFAPAYERYGSQISAIHFIGPNKPWSQIPYRAPGSTSQETSDPQSSSAAGGDVLEPKRYYGHGSFIDRWFDVYDRHYRQPAKPAEEQEFEVRRYESAWNEPPQPGGSSSFSVVPSGGALGLEDLRRLALEGGTGSSASHAGEGEYHSLPLDGRIDLMRPKIEVPPEFVVEVEEVIAEGEQTKQEHSIPRDEGRAQWQQQFHLGADLGTPEPKDVPPSPHLTPLPLPSSLPPSPFPGPHGGLGESQQSYFQRQSSQQEGSRDYHQPPPPPPPTGGQGGEQQQQQFHGDQQSEAWHGEQQHGEQQHHDGQQQQRESHREQSHQWQSHQEHHHQEQHFQQPPSPPRPPSPPKINWNPAIEPPPNNPPPMTSSFQSNQYYTNVWDIPASSAKLHNALTGSEDSNTFFHAPAPSQIPQHLIREGHYSNVMGHHQDHTSQESQHRPDISKVTNVFPWEQKPRHMPGRVFPEGEKAPGAKYIEDMPEPEPEPIPEMPAPPLPPPKVESPPPPPPAPYQGSRSFSNAWDSIPSIQRYASRLVKPPLPPSLPPPASPRGSRRRSDSYRSRGEQSDANSMDGDVEDEVDDSDDDSGRSEKSSKSTSSKRDRERNGSKSPPYRSKSGGGKKEYRSLGVQTLPKDVRSVGVQVSQPAILSPTGNNFGRADDFGTGSGRGALSHKKAGKMRQRTSSSGTSATSGTSLSSIASHIELGKPGAAQELKYQHEQLASSSPGLANIQSFIRPPSSRQHSGGLPSGALSPRMNEFGYGQDSPNRTPTGGLTPPGLHTKPVLQNIQTQRQAPPMMSNPPSLITRASSSSTTESTGPLSPLDTVQQVPAVVRKSSGRTWNPATGVDVFKRGSEEVLARFLRMGSWEEESPTGNSPSQTHGGLRT</sequence>
<evidence type="ECO:0000256" key="1">
    <source>
        <dbReference type="ARBA" id="ARBA00001936"/>
    </source>
</evidence>
<evidence type="ECO:0000256" key="9">
    <source>
        <dbReference type="ARBA" id="ARBA00038162"/>
    </source>
</evidence>
<dbReference type="GO" id="GO:0005978">
    <property type="term" value="P:glycogen biosynthetic process"/>
    <property type="evidence" value="ECO:0007669"/>
    <property type="project" value="UniProtKB-KW"/>
</dbReference>
<comment type="catalytic activity">
    <reaction evidence="11">
        <text>[1,4-alpha-D-glucosyl](n)-L-tyrosyl-[glycogenin] + UDP-alpha-D-glucose = [1,4-alpha-D-glucosyl](n+1)-L-tyrosyl-[glycogenin] + UDP + H(+)</text>
        <dbReference type="Rhea" id="RHEA:56560"/>
        <dbReference type="Rhea" id="RHEA-COMP:14606"/>
        <dbReference type="Rhea" id="RHEA-COMP:14607"/>
        <dbReference type="ChEBI" id="CHEBI:15378"/>
        <dbReference type="ChEBI" id="CHEBI:58223"/>
        <dbReference type="ChEBI" id="CHEBI:58885"/>
        <dbReference type="ChEBI" id="CHEBI:140574"/>
        <dbReference type="EC" id="2.4.1.186"/>
    </reaction>
</comment>
<feature type="region of interest" description="Disordered" evidence="14">
    <location>
        <begin position="403"/>
        <end position="572"/>
    </location>
</feature>
<evidence type="ECO:0000256" key="6">
    <source>
        <dbReference type="ARBA" id="ARBA00023056"/>
    </source>
</evidence>
<evidence type="ECO:0000256" key="3">
    <source>
        <dbReference type="ARBA" id="ARBA00022490"/>
    </source>
</evidence>
<dbReference type="InterPro" id="IPR002495">
    <property type="entry name" value="Glyco_trans_8"/>
</dbReference>
<feature type="compositionally biased region" description="Basic residues" evidence="14">
    <location>
        <begin position="870"/>
        <end position="880"/>
    </location>
</feature>
<protein>
    <recommendedName>
        <fullName evidence="10">glycogenin glucosyltransferase</fullName>
        <ecNumber evidence="10">2.4.1.186</ecNumber>
    </recommendedName>
</protein>
<organism evidence="15 16">
    <name type="scientific">Schizopora paradoxa</name>
    <dbReference type="NCBI Taxonomy" id="27342"/>
    <lineage>
        <taxon>Eukaryota</taxon>
        <taxon>Fungi</taxon>
        <taxon>Dikarya</taxon>
        <taxon>Basidiomycota</taxon>
        <taxon>Agaricomycotina</taxon>
        <taxon>Agaricomycetes</taxon>
        <taxon>Hymenochaetales</taxon>
        <taxon>Schizoporaceae</taxon>
        <taxon>Schizopora</taxon>
    </lineage>
</organism>
<evidence type="ECO:0000313" key="16">
    <source>
        <dbReference type="Proteomes" id="UP000053477"/>
    </source>
</evidence>
<comment type="cofactor">
    <cofactor evidence="1">
        <name>Mn(2+)</name>
        <dbReference type="ChEBI" id="CHEBI:29035"/>
    </cofactor>
</comment>
<feature type="compositionally biased region" description="Basic and acidic residues" evidence="14">
    <location>
        <begin position="754"/>
        <end position="765"/>
    </location>
</feature>
<comment type="function">
    <text evidence="13">Self-glucosylating initiator of glycogen synthesis. It catalyzes the formation of a short alpha (1,4)-glucosyl chain covalently attached via a glucose 1-O-tyrosyl linkage to internal tyrosine residues and these chains act as primers for the elongation reaction catalyzed by glycogen synthase.</text>
</comment>
<feature type="compositionally biased region" description="Polar residues" evidence="14">
    <location>
        <begin position="840"/>
        <end position="854"/>
    </location>
</feature>
<dbReference type="FunFam" id="3.90.550.10:FF:000092">
    <property type="entry name" value="Glycogenin 2"/>
    <property type="match status" value="1"/>
</dbReference>
<dbReference type="InterPro" id="IPR029044">
    <property type="entry name" value="Nucleotide-diphossugar_trans"/>
</dbReference>
<keyword evidence="16" id="KW-1185">Reference proteome</keyword>
<comment type="subcellular location">
    <subcellularLocation>
        <location evidence="2">Cytoplasm</location>
    </subcellularLocation>
</comment>
<feature type="compositionally biased region" description="Basic and acidic residues" evidence="14">
    <location>
        <begin position="494"/>
        <end position="534"/>
    </location>
</feature>
<comment type="similarity">
    <text evidence="9">Belongs to the glycosyltransferase 8 family. Glycogenin subfamily.</text>
</comment>
<evidence type="ECO:0000256" key="14">
    <source>
        <dbReference type="SAM" id="MobiDB-lite"/>
    </source>
</evidence>